<evidence type="ECO:0000259" key="1">
    <source>
        <dbReference type="Pfam" id="PF01965"/>
    </source>
</evidence>
<dbReference type="EMBL" id="KV426183">
    <property type="protein sequence ID" value="KZV85569.1"/>
    <property type="molecule type" value="Genomic_DNA"/>
</dbReference>
<feature type="domain" description="DJ-1/PfpI" evidence="1">
    <location>
        <begin position="56"/>
        <end position="186"/>
    </location>
</feature>
<dbReference type="InterPro" id="IPR029062">
    <property type="entry name" value="Class_I_gatase-like"/>
</dbReference>
<keyword evidence="2" id="KW-0315">Glutamine amidotransferase</keyword>
<dbReference type="GO" id="GO:0016740">
    <property type="term" value="F:transferase activity"/>
    <property type="evidence" value="ECO:0007669"/>
    <property type="project" value="UniProtKB-KW"/>
</dbReference>
<dbReference type="InterPro" id="IPR052158">
    <property type="entry name" value="INH-QAR"/>
</dbReference>
<organism evidence="2 3">
    <name type="scientific">Exidia glandulosa HHB12029</name>
    <dbReference type="NCBI Taxonomy" id="1314781"/>
    <lineage>
        <taxon>Eukaryota</taxon>
        <taxon>Fungi</taxon>
        <taxon>Dikarya</taxon>
        <taxon>Basidiomycota</taxon>
        <taxon>Agaricomycotina</taxon>
        <taxon>Agaricomycetes</taxon>
        <taxon>Auriculariales</taxon>
        <taxon>Exidiaceae</taxon>
        <taxon>Exidia</taxon>
    </lineage>
</organism>
<sequence>MATAADIAHIACVVYPGYDALDLAGALEPLAMLSSSVPFEFYVVGPSLEPVTTKVNASVVKTVSPSFGQSIVPTHTYDNPPEKIDFLIIPGGMMFLDPIERQQPTIDFVKKTYPKVKYVLSVCTGSVILAQAGILDGKRATSNKACWAWVMENCPNVNWVAKARWVVDGNVWTTSGVAAGMDGMFAWITQIYGEAAATVAANVIEYDRHTDASWDPFSDAWRTTDPRPQEERTAQVHGVMNAPHVSIVNHRLCITMETRADMHLAEAS</sequence>
<dbReference type="PANTHER" id="PTHR43130:SF15">
    <property type="entry name" value="THIJ_PFPI FAMILY PROTEIN (AFU_ORTHOLOGUE AFUA_5G14240)"/>
    <property type="match status" value="1"/>
</dbReference>
<dbReference type="STRING" id="1314781.A0A165ZSR2"/>
<dbReference type="InterPro" id="IPR002818">
    <property type="entry name" value="DJ-1/PfpI"/>
</dbReference>
<accession>A0A165ZSR2</accession>
<dbReference type="CDD" id="cd03139">
    <property type="entry name" value="GATase1_PfpI_2"/>
    <property type="match status" value="1"/>
</dbReference>
<dbReference type="Gene3D" id="3.40.50.880">
    <property type="match status" value="1"/>
</dbReference>
<dbReference type="AlphaFoldDB" id="A0A165ZSR2"/>
<dbReference type="Proteomes" id="UP000077266">
    <property type="component" value="Unassembled WGS sequence"/>
</dbReference>
<proteinExistence type="predicted"/>
<evidence type="ECO:0000313" key="3">
    <source>
        <dbReference type="Proteomes" id="UP000077266"/>
    </source>
</evidence>
<keyword evidence="2" id="KW-0808">Transferase</keyword>
<name>A0A165ZSR2_EXIGL</name>
<dbReference type="SUPFAM" id="SSF52317">
    <property type="entry name" value="Class I glutamine amidotransferase-like"/>
    <property type="match status" value="1"/>
</dbReference>
<keyword evidence="3" id="KW-1185">Reference proteome</keyword>
<dbReference type="PANTHER" id="PTHR43130">
    <property type="entry name" value="ARAC-FAMILY TRANSCRIPTIONAL REGULATOR"/>
    <property type="match status" value="1"/>
</dbReference>
<evidence type="ECO:0000313" key="2">
    <source>
        <dbReference type="EMBL" id="KZV85569.1"/>
    </source>
</evidence>
<gene>
    <name evidence="2" type="ORF">EXIGLDRAFT_753229</name>
</gene>
<dbReference type="OrthoDB" id="543156at2759"/>
<reference evidence="2 3" key="1">
    <citation type="journal article" date="2016" name="Mol. Biol. Evol.">
        <title>Comparative Genomics of Early-Diverging Mushroom-Forming Fungi Provides Insights into the Origins of Lignocellulose Decay Capabilities.</title>
        <authorList>
            <person name="Nagy L.G."/>
            <person name="Riley R."/>
            <person name="Tritt A."/>
            <person name="Adam C."/>
            <person name="Daum C."/>
            <person name="Floudas D."/>
            <person name="Sun H."/>
            <person name="Yadav J.S."/>
            <person name="Pangilinan J."/>
            <person name="Larsson K.H."/>
            <person name="Matsuura K."/>
            <person name="Barry K."/>
            <person name="Labutti K."/>
            <person name="Kuo R."/>
            <person name="Ohm R.A."/>
            <person name="Bhattacharya S.S."/>
            <person name="Shirouzu T."/>
            <person name="Yoshinaga Y."/>
            <person name="Martin F.M."/>
            <person name="Grigoriev I.V."/>
            <person name="Hibbett D.S."/>
        </authorList>
    </citation>
    <scope>NUCLEOTIDE SEQUENCE [LARGE SCALE GENOMIC DNA]</scope>
    <source>
        <strain evidence="2 3">HHB12029</strain>
    </source>
</reference>
<dbReference type="Pfam" id="PF01965">
    <property type="entry name" value="DJ-1_PfpI"/>
    <property type="match status" value="1"/>
</dbReference>
<protein>
    <submittedName>
        <fullName evidence="2">Class I glutamine amidotransferase-like protein</fullName>
    </submittedName>
</protein>
<dbReference type="InParanoid" id="A0A165ZSR2"/>